<feature type="non-terminal residue" evidence="1">
    <location>
        <position position="1"/>
    </location>
</feature>
<sequence length="90" mass="9864">AIVQWISNNEPVDALVHTVTENGVHCRVGQVDLFVDRSNLGSYSYDPSRGCYVCQDEELRPQSTIRIRIIGACRKTGVATMVGDGLGQVK</sequence>
<gene>
    <name evidence="1" type="ORF">KIPB_013117</name>
</gene>
<organism evidence="1 2">
    <name type="scientific">Kipferlia bialata</name>
    <dbReference type="NCBI Taxonomy" id="797122"/>
    <lineage>
        <taxon>Eukaryota</taxon>
        <taxon>Metamonada</taxon>
        <taxon>Carpediemonas-like organisms</taxon>
        <taxon>Kipferlia</taxon>
    </lineage>
</organism>
<keyword evidence="2" id="KW-1185">Reference proteome</keyword>
<dbReference type="InterPro" id="IPR012340">
    <property type="entry name" value="NA-bd_OB-fold"/>
</dbReference>
<dbReference type="AlphaFoldDB" id="A0A9K3DAL7"/>
<evidence type="ECO:0000313" key="1">
    <source>
        <dbReference type="EMBL" id="GIQ90353.1"/>
    </source>
</evidence>
<reference evidence="1 2" key="1">
    <citation type="journal article" date="2018" name="PLoS ONE">
        <title>The draft genome of Kipferlia bialata reveals reductive genome evolution in fornicate parasites.</title>
        <authorList>
            <person name="Tanifuji G."/>
            <person name="Takabayashi S."/>
            <person name="Kume K."/>
            <person name="Takagi M."/>
            <person name="Nakayama T."/>
            <person name="Kamikawa R."/>
            <person name="Inagaki Y."/>
            <person name="Hashimoto T."/>
        </authorList>
    </citation>
    <scope>NUCLEOTIDE SEQUENCE [LARGE SCALE GENOMIC DNA]</scope>
    <source>
        <strain evidence="1">NY0173</strain>
    </source>
</reference>
<proteinExistence type="predicted"/>
<dbReference type="EMBL" id="BDIP01006075">
    <property type="protein sequence ID" value="GIQ90353.1"/>
    <property type="molecule type" value="Genomic_DNA"/>
</dbReference>
<dbReference type="Proteomes" id="UP000265618">
    <property type="component" value="Unassembled WGS sequence"/>
</dbReference>
<comment type="caution">
    <text evidence="1">The sequence shown here is derived from an EMBL/GenBank/DDBJ whole genome shotgun (WGS) entry which is preliminary data.</text>
</comment>
<dbReference type="Gene3D" id="2.40.50.140">
    <property type="entry name" value="Nucleic acid-binding proteins"/>
    <property type="match status" value="1"/>
</dbReference>
<protein>
    <recommendedName>
        <fullName evidence="3">S1 motif domain-containing protein</fullName>
    </recommendedName>
</protein>
<dbReference type="SUPFAM" id="SSF50249">
    <property type="entry name" value="Nucleic acid-binding proteins"/>
    <property type="match status" value="1"/>
</dbReference>
<evidence type="ECO:0008006" key="3">
    <source>
        <dbReference type="Google" id="ProtNLM"/>
    </source>
</evidence>
<accession>A0A9K3DAL7</accession>
<name>A0A9K3DAL7_9EUKA</name>
<evidence type="ECO:0000313" key="2">
    <source>
        <dbReference type="Proteomes" id="UP000265618"/>
    </source>
</evidence>
<dbReference type="OrthoDB" id="1162399at2759"/>